<dbReference type="EMBL" id="ABXJ01000072">
    <property type="protein sequence ID" value="EEA90439.1"/>
    <property type="molecule type" value="Genomic_DNA"/>
</dbReference>
<dbReference type="HOGENOM" id="CLU_747438_0_0_11"/>
<evidence type="ECO:0000313" key="3">
    <source>
        <dbReference type="Proteomes" id="UP000003560"/>
    </source>
</evidence>
<dbReference type="Gene3D" id="3.20.20.70">
    <property type="entry name" value="Aldolase class I"/>
    <property type="match status" value="1"/>
</dbReference>
<proteinExistence type="predicted"/>
<dbReference type="eggNOG" id="COG1304">
    <property type="taxonomic scope" value="Bacteria"/>
</dbReference>
<dbReference type="SUPFAM" id="SSF51412">
    <property type="entry name" value="Inosine monophosphate dehydrogenase (IMPDH)"/>
    <property type="match status" value="1"/>
</dbReference>
<sequence>MTDELTGAAARTSVPDPRPDAAARISAEMASRANVESASATSVPAIERDEDATQIEPAEEIDEPIAVSAEVPETIEATIDFSEVELADEFSEPELAVTPDGLLPMEPSPIEGRLRKAPLRVPDELEECGGFTLFGRRIKSLLYTTDVAVIRNSNADAIFAVYPFTAQPAITQALLTASEAPVFVGVGGGTTTGKRAVQLAAVSEMQGAAGVVVNSPAPPEMIEQICAIIDIPVIATVVRCDAVAHAKVKAGAKILNVAAGKDTPAVLRQLREAYPNLPLIASGGRSSLSVRETVQAGANAVIWTPPSAQQLQADMMRRYREAEVKPEVPVMDPVAAADVNPLESARADVPIPDELIAKATTSDRKRARPFPPLFFKNKRR</sequence>
<dbReference type="GeneID" id="98003133"/>
<feature type="region of interest" description="Disordered" evidence="1">
    <location>
        <begin position="358"/>
        <end position="380"/>
    </location>
</feature>
<reference evidence="2 3" key="1">
    <citation type="submission" date="2008-10" db="EMBL/GenBank/DDBJ databases">
        <title>Draft genome sequence of Collinsella stercoris (DSM 13279).</title>
        <authorList>
            <person name="Sudarsanam P."/>
            <person name="Ley R."/>
            <person name="Guruge J."/>
            <person name="Turnbaugh P.J."/>
            <person name="Mahowald M."/>
            <person name="Liep D."/>
            <person name="Gordon J."/>
        </authorList>
    </citation>
    <scope>NUCLEOTIDE SEQUENCE [LARGE SCALE GENOMIC DNA]</scope>
    <source>
        <strain evidence="2 3">DSM 13279</strain>
    </source>
</reference>
<dbReference type="STRING" id="445975.COLSTE_01380"/>
<dbReference type="InterPro" id="IPR013785">
    <property type="entry name" value="Aldolase_TIM"/>
</dbReference>
<feature type="region of interest" description="Disordered" evidence="1">
    <location>
        <begin position="1"/>
        <end position="54"/>
    </location>
</feature>
<dbReference type="AlphaFoldDB" id="B6GBC1"/>
<gene>
    <name evidence="2" type="ORF">COLSTE_01380</name>
</gene>
<protein>
    <submittedName>
        <fullName evidence="2">Uncharacterized protein</fullName>
    </submittedName>
</protein>
<accession>B6GBC1</accession>
<organism evidence="2 3">
    <name type="scientific">Collinsella stercoris DSM 13279</name>
    <dbReference type="NCBI Taxonomy" id="445975"/>
    <lineage>
        <taxon>Bacteria</taxon>
        <taxon>Bacillati</taxon>
        <taxon>Actinomycetota</taxon>
        <taxon>Coriobacteriia</taxon>
        <taxon>Coriobacteriales</taxon>
        <taxon>Coriobacteriaceae</taxon>
        <taxon>Collinsella</taxon>
    </lineage>
</organism>
<dbReference type="Proteomes" id="UP000003560">
    <property type="component" value="Unassembled WGS sequence"/>
</dbReference>
<dbReference type="RefSeq" id="WP_006721024.1">
    <property type="nucleotide sequence ID" value="NZ_CP085935.1"/>
</dbReference>
<name>B6GBC1_9ACTN</name>
<evidence type="ECO:0000256" key="1">
    <source>
        <dbReference type="SAM" id="MobiDB-lite"/>
    </source>
</evidence>
<comment type="caution">
    <text evidence="2">The sequence shown here is derived from an EMBL/GenBank/DDBJ whole genome shotgun (WGS) entry which is preliminary data.</text>
</comment>
<keyword evidence="3" id="KW-1185">Reference proteome</keyword>
<evidence type="ECO:0000313" key="2">
    <source>
        <dbReference type="EMBL" id="EEA90439.1"/>
    </source>
</evidence>
<reference evidence="2 3" key="2">
    <citation type="submission" date="2008-10" db="EMBL/GenBank/DDBJ databases">
        <authorList>
            <person name="Fulton L."/>
            <person name="Clifton S."/>
            <person name="Fulton B."/>
            <person name="Xu J."/>
            <person name="Minx P."/>
            <person name="Pepin K.H."/>
            <person name="Johnson M."/>
            <person name="Thiruvilangam P."/>
            <person name="Bhonagiri V."/>
            <person name="Nash W.E."/>
            <person name="Mardis E.R."/>
            <person name="Wilson R.K."/>
        </authorList>
    </citation>
    <scope>NUCLEOTIDE SEQUENCE [LARGE SCALE GENOMIC DNA]</scope>
    <source>
        <strain evidence="2 3">DSM 13279</strain>
    </source>
</reference>